<evidence type="ECO:0000313" key="1">
    <source>
        <dbReference type="EMBL" id="OCB68574.1"/>
    </source>
</evidence>
<keyword evidence="2" id="KW-1185">Reference proteome</keyword>
<comment type="caution">
    <text evidence="1">The sequence shown here is derived from an EMBL/GenBank/DDBJ whole genome shotgun (WGS) entry which is preliminary data.</text>
</comment>
<reference evidence="2" key="1">
    <citation type="submission" date="2016-03" db="EMBL/GenBank/DDBJ databases">
        <title>Draft genome sequence of Paenibacillus glacialis DSM 22343.</title>
        <authorList>
            <person name="Shin S.-K."/>
            <person name="Yi H."/>
        </authorList>
    </citation>
    <scope>NUCLEOTIDE SEQUENCE [LARGE SCALE GENOMIC DNA]</scope>
    <source>
        <strain evidence="2">CCUG 60099</strain>
    </source>
</reference>
<gene>
    <name evidence="1" type="ORF">FLP_24890</name>
</gene>
<sequence length="222" mass="26042">MNTNSSFFVYTLPKSNSLGHYVKNKDIANGLKKVIDAFEKNFAGYQSGNTQLEIFFKKDNEQELILAQQTISKMNIFLGLPVHKWENSGNEYLKTSIRWESSSKNILDILEFLKVNKNEVLPLFHFTLLQFYHYGTKITENAQINYIIDSGKLFIDLYMILPYSSNEERMYQVIADLCKELPFNLKSKNFRRFGLNKNRRAFWRLDSETLQLLESYLENKSG</sequence>
<accession>A0ABX2XBM0</accession>
<protein>
    <submittedName>
        <fullName evidence="1">Uncharacterized protein</fullName>
    </submittedName>
</protein>
<proteinExistence type="predicted"/>
<name>A0ABX2XBM0_9FLAO</name>
<evidence type="ECO:0000313" key="2">
    <source>
        <dbReference type="Proteomes" id="UP000093343"/>
    </source>
</evidence>
<dbReference type="EMBL" id="LVEN01000050">
    <property type="protein sequence ID" value="OCB68574.1"/>
    <property type="molecule type" value="Genomic_DNA"/>
</dbReference>
<dbReference type="RefSeq" id="WP_065452189.1">
    <property type="nucleotide sequence ID" value="NZ_LVEN01000050.1"/>
</dbReference>
<dbReference type="Proteomes" id="UP000093343">
    <property type="component" value="Unassembled WGS sequence"/>
</dbReference>
<organism evidence="1 2">
    <name type="scientific">Flavobacterium piscis</name>
    <dbReference type="NCBI Taxonomy" id="1114874"/>
    <lineage>
        <taxon>Bacteria</taxon>
        <taxon>Pseudomonadati</taxon>
        <taxon>Bacteroidota</taxon>
        <taxon>Flavobacteriia</taxon>
        <taxon>Flavobacteriales</taxon>
        <taxon>Flavobacteriaceae</taxon>
        <taxon>Flavobacterium</taxon>
    </lineage>
</organism>